<dbReference type="PROSITE" id="PS50076">
    <property type="entry name" value="DNAJ_2"/>
    <property type="match status" value="1"/>
</dbReference>
<dbReference type="AlphaFoldDB" id="A0A183IVX9"/>
<dbReference type="InterPro" id="IPR036869">
    <property type="entry name" value="J_dom_sf"/>
</dbReference>
<evidence type="ECO:0000313" key="5">
    <source>
        <dbReference type="WBParaSite" id="SBAD_0000806901-mRNA-1"/>
    </source>
</evidence>
<dbReference type="PANTHER" id="PTHR24078">
    <property type="entry name" value="DNAJ HOMOLOG SUBFAMILY C MEMBER"/>
    <property type="match status" value="1"/>
</dbReference>
<dbReference type="SMART" id="SM00271">
    <property type="entry name" value="DnaJ"/>
    <property type="match status" value="1"/>
</dbReference>
<evidence type="ECO:0000259" key="2">
    <source>
        <dbReference type="PROSITE" id="PS50076"/>
    </source>
</evidence>
<dbReference type="InterPro" id="IPR008971">
    <property type="entry name" value="HSP40/DnaJ_pept-bd"/>
</dbReference>
<gene>
    <name evidence="3" type="ORF">SBAD_LOCUS7777</name>
</gene>
<dbReference type="PANTHER" id="PTHR24078:SF553">
    <property type="entry name" value="DNAJ HOMOLOG SUBFAMILY B MEMBER 5"/>
    <property type="match status" value="1"/>
</dbReference>
<accession>A0A183IVX9</accession>
<name>A0A183IVX9_9BILA</name>
<dbReference type="InterPro" id="IPR001623">
    <property type="entry name" value="DnaJ_domain"/>
</dbReference>
<dbReference type="FunFam" id="2.60.260.20:FF:000006">
    <property type="entry name" value="DnaJ subfamily B member 13"/>
    <property type="match status" value="1"/>
</dbReference>
<dbReference type="FunFam" id="2.60.260.20:FF:000002">
    <property type="entry name" value="Dnaj homolog subfamily b member"/>
    <property type="match status" value="1"/>
</dbReference>
<sequence>MGKDYYKILGLTKGANEDDIKKAYRKMALKYHPDKNKSPDAEEKFKEVAEAYDVLSDPKKREIYDQYGEEGLKGGDIGGGGPMGGFHYTFAEDPMKMFHQLFEGPNGFARFFAAGPGSGTRIVVGGDEEMDFDDMFGFGGHHGMGGFSDMGRPTRKVDPPVVYDLYISLEDIYKGCVKKMKITRKVPSGEGGAKMRTEDKLLTVTVKPGWKAGTKVTFPREGDHNENRVPADIVFIIKDKPHPYFRRDGADIYYTAKISLKDALCGVSLKIPTLEPSVTVPMNIFEVIKPKAVKRIPGQGLPMPKQANKRGDLLVTFDIRFPDTLPSATKEILRDCLP</sequence>
<dbReference type="InterPro" id="IPR002939">
    <property type="entry name" value="DnaJ_C"/>
</dbReference>
<dbReference type="Gene3D" id="1.10.287.110">
    <property type="entry name" value="DnaJ domain"/>
    <property type="match status" value="1"/>
</dbReference>
<dbReference type="FunFam" id="1.10.287.110:FF:000175">
    <property type="entry name" value="GM22099"/>
    <property type="match status" value="1"/>
</dbReference>
<feature type="domain" description="J" evidence="2">
    <location>
        <begin position="4"/>
        <end position="68"/>
    </location>
</feature>
<reference evidence="5" key="1">
    <citation type="submission" date="2016-06" db="UniProtKB">
        <authorList>
            <consortium name="WormBaseParasite"/>
        </authorList>
    </citation>
    <scope>IDENTIFICATION</scope>
</reference>
<reference evidence="3 4" key="2">
    <citation type="submission" date="2018-11" db="EMBL/GenBank/DDBJ databases">
        <authorList>
            <consortium name="Pathogen Informatics"/>
        </authorList>
    </citation>
    <scope>NUCLEOTIDE SEQUENCE [LARGE SCALE GENOMIC DNA]</scope>
</reference>
<keyword evidence="1" id="KW-0143">Chaperone</keyword>
<evidence type="ECO:0000313" key="4">
    <source>
        <dbReference type="Proteomes" id="UP000270296"/>
    </source>
</evidence>
<dbReference type="CDD" id="cd06257">
    <property type="entry name" value="DnaJ"/>
    <property type="match status" value="1"/>
</dbReference>
<dbReference type="SUPFAM" id="SSF46565">
    <property type="entry name" value="Chaperone J-domain"/>
    <property type="match status" value="1"/>
</dbReference>
<dbReference type="OrthoDB" id="550424at2759"/>
<organism evidence="5">
    <name type="scientific">Soboliphyme baturini</name>
    <dbReference type="NCBI Taxonomy" id="241478"/>
    <lineage>
        <taxon>Eukaryota</taxon>
        <taxon>Metazoa</taxon>
        <taxon>Ecdysozoa</taxon>
        <taxon>Nematoda</taxon>
        <taxon>Enoplea</taxon>
        <taxon>Dorylaimia</taxon>
        <taxon>Dioctophymatida</taxon>
        <taxon>Dioctophymatoidea</taxon>
        <taxon>Soboliphymatidae</taxon>
        <taxon>Soboliphyme</taxon>
    </lineage>
</organism>
<keyword evidence="4" id="KW-1185">Reference proteome</keyword>
<dbReference type="WBParaSite" id="SBAD_0000806901-mRNA-1">
    <property type="protein sequence ID" value="SBAD_0000806901-mRNA-1"/>
    <property type="gene ID" value="SBAD_0000806901"/>
</dbReference>
<dbReference type="Gene3D" id="2.60.260.20">
    <property type="entry name" value="Urease metallochaperone UreE, N-terminal domain"/>
    <property type="match status" value="2"/>
</dbReference>
<dbReference type="GO" id="GO:0051087">
    <property type="term" value="F:protein-folding chaperone binding"/>
    <property type="evidence" value="ECO:0007669"/>
    <property type="project" value="TreeGrafter"/>
</dbReference>
<dbReference type="PROSITE" id="PS00636">
    <property type="entry name" value="DNAJ_1"/>
    <property type="match status" value="1"/>
</dbReference>
<dbReference type="SUPFAM" id="SSF49493">
    <property type="entry name" value="HSP40/DnaJ peptide-binding domain"/>
    <property type="match status" value="2"/>
</dbReference>
<protein>
    <submittedName>
        <fullName evidence="5">J domain-containing protein</fullName>
    </submittedName>
</protein>
<dbReference type="EMBL" id="UZAM01010931">
    <property type="protein sequence ID" value="VDP14254.1"/>
    <property type="molecule type" value="Genomic_DNA"/>
</dbReference>
<proteinExistence type="predicted"/>
<dbReference type="PRINTS" id="PR00625">
    <property type="entry name" value="JDOMAIN"/>
</dbReference>
<dbReference type="InterPro" id="IPR051339">
    <property type="entry name" value="DnaJ_subfamily_B"/>
</dbReference>
<dbReference type="Pfam" id="PF01556">
    <property type="entry name" value="DnaJ_C"/>
    <property type="match status" value="1"/>
</dbReference>
<dbReference type="Proteomes" id="UP000270296">
    <property type="component" value="Unassembled WGS sequence"/>
</dbReference>
<dbReference type="GO" id="GO:0005829">
    <property type="term" value="C:cytosol"/>
    <property type="evidence" value="ECO:0007669"/>
    <property type="project" value="TreeGrafter"/>
</dbReference>
<dbReference type="GO" id="GO:0051082">
    <property type="term" value="F:unfolded protein binding"/>
    <property type="evidence" value="ECO:0007669"/>
    <property type="project" value="InterPro"/>
</dbReference>
<evidence type="ECO:0000256" key="1">
    <source>
        <dbReference type="ARBA" id="ARBA00023186"/>
    </source>
</evidence>
<evidence type="ECO:0000313" key="3">
    <source>
        <dbReference type="EMBL" id="VDP14254.1"/>
    </source>
</evidence>
<dbReference type="Pfam" id="PF00226">
    <property type="entry name" value="DnaJ"/>
    <property type="match status" value="1"/>
</dbReference>
<dbReference type="GO" id="GO:0006457">
    <property type="term" value="P:protein folding"/>
    <property type="evidence" value="ECO:0007669"/>
    <property type="project" value="InterPro"/>
</dbReference>
<dbReference type="InterPro" id="IPR018253">
    <property type="entry name" value="DnaJ_domain_CS"/>
</dbReference>
<dbReference type="CDD" id="cd10747">
    <property type="entry name" value="DnaJ_C"/>
    <property type="match status" value="1"/>
</dbReference>